<gene>
    <name evidence="10" type="ORF">UFOPK2925_00910</name>
</gene>
<dbReference type="CDD" id="cd00429">
    <property type="entry name" value="RPE"/>
    <property type="match status" value="1"/>
</dbReference>
<dbReference type="AlphaFoldDB" id="A0A6J6WF32"/>
<accession>A0A6J6WF32</accession>
<dbReference type="Gene3D" id="3.20.20.70">
    <property type="entry name" value="Aldolase class I"/>
    <property type="match status" value="1"/>
</dbReference>
<sequence length="218" mass="23252">MSQKIAPSILAADFARLGAEVEAVRAGCDQLHVDVMDGHFVPNLSLGPAVVESLRRVTDLHLDVHLMIDNPAEFITPFANAGADNITVHVELGDPRPMFEEMRRLKVGVGLVLNPETPLDAVIPYFDEIDVLLFMSVNPGFGGQAFIPEVLEKVARARAIVDERGLDLELEIDGGITAENAFIAAQAGADILVAGSAVFRAPDSLAAAHAIRAAAWPT</sequence>
<comment type="cofactor">
    <cofactor evidence="2">
        <name>Mn(2+)</name>
        <dbReference type="ChEBI" id="CHEBI:29035"/>
    </cofactor>
</comment>
<evidence type="ECO:0000256" key="1">
    <source>
        <dbReference type="ARBA" id="ARBA00001782"/>
    </source>
</evidence>
<evidence type="ECO:0000256" key="7">
    <source>
        <dbReference type="ARBA" id="ARBA00013188"/>
    </source>
</evidence>
<keyword evidence="8" id="KW-0479">Metal-binding</keyword>
<dbReference type="InterPro" id="IPR026019">
    <property type="entry name" value="Ribul_P_3_epim"/>
</dbReference>
<dbReference type="GO" id="GO:0005737">
    <property type="term" value="C:cytoplasm"/>
    <property type="evidence" value="ECO:0007669"/>
    <property type="project" value="UniProtKB-ARBA"/>
</dbReference>
<evidence type="ECO:0000313" key="10">
    <source>
        <dbReference type="EMBL" id="CAB4781854.1"/>
    </source>
</evidence>
<dbReference type="SUPFAM" id="SSF51366">
    <property type="entry name" value="Ribulose-phoshate binding barrel"/>
    <property type="match status" value="1"/>
</dbReference>
<comment type="similarity">
    <text evidence="6">Belongs to the ribulose-phosphate 3-epimerase family.</text>
</comment>
<comment type="cofactor">
    <cofactor evidence="3">
        <name>Co(2+)</name>
        <dbReference type="ChEBI" id="CHEBI:48828"/>
    </cofactor>
</comment>
<dbReference type="InterPro" id="IPR011060">
    <property type="entry name" value="RibuloseP-bd_barrel"/>
</dbReference>
<name>A0A6J6WF32_9ZZZZ</name>
<comment type="cofactor">
    <cofactor evidence="4">
        <name>Zn(2+)</name>
        <dbReference type="ChEBI" id="CHEBI:29105"/>
    </cofactor>
</comment>
<dbReference type="PROSITE" id="PS01085">
    <property type="entry name" value="RIBUL_P_3_EPIMER_1"/>
    <property type="match status" value="1"/>
</dbReference>
<dbReference type="InterPro" id="IPR013785">
    <property type="entry name" value="Aldolase_TIM"/>
</dbReference>
<protein>
    <recommendedName>
        <fullName evidence="7">ribulose-phosphate 3-epimerase</fullName>
        <ecNumber evidence="7">5.1.3.1</ecNumber>
    </recommendedName>
</protein>
<keyword evidence="9" id="KW-0413">Isomerase</keyword>
<reference evidence="10" key="1">
    <citation type="submission" date="2020-05" db="EMBL/GenBank/DDBJ databases">
        <authorList>
            <person name="Chiriac C."/>
            <person name="Salcher M."/>
            <person name="Ghai R."/>
            <person name="Kavagutti S V."/>
        </authorList>
    </citation>
    <scope>NUCLEOTIDE SEQUENCE</scope>
</reference>
<dbReference type="NCBIfam" id="NF004076">
    <property type="entry name" value="PRK05581.1-4"/>
    <property type="match status" value="1"/>
</dbReference>
<evidence type="ECO:0000256" key="2">
    <source>
        <dbReference type="ARBA" id="ARBA00001936"/>
    </source>
</evidence>
<evidence type="ECO:0000256" key="3">
    <source>
        <dbReference type="ARBA" id="ARBA00001941"/>
    </source>
</evidence>
<evidence type="ECO:0000256" key="8">
    <source>
        <dbReference type="ARBA" id="ARBA00022723"/>
    </source>
</evidence>
<comment type="cofactor">
    <cofactor evidence="5">
        <name>Fe(2+)</name>
        <dbReference type="ChEBI" id="CHEBI:29033"/>
    </cofactor>
</comment>
<dbReference type="EMBL" id="CAEZZU010000129">
    <property type="protein sequence ID" value="CAB4781854.1"/>
    <property type="molecule type" value="Genomic_DNA"/>
</dbReference>
<organism evidence="10">
    <name type="scientific">freshwater metagenome</name>
    <dbReference type="NCBI Taxonomy" id="449393"/>
    <lineage>
        <taxon>unclassified sequences</taxon>
        <taxon>metagenomes</taxon>
        <taxon>ecological metagenomes</taxon>
    </lineage>
</organism>
<proteinExistence type="inferred from homology"/>
<dbReference type="HAMAP" id="MF_02227">
    <property type="entry name" value="RPE"/>
    <property type="match status" value="1"/>
</dbReference>
<dbReference type="EC" id="5.1.3.1" evidence="7"/>
<dbReference type="NCBIfam" id="TIGR01163">
    <property type="entry name" value="rpe"/>
    <property type="match status" value="1"/>
</dbReference>
<dbReference type="InterPro" id="IPR000056">
    <property type="entry name" value="Ribul_P_3_epim-like"/>
</dbReference>
<evidence type="ECO:0000256" key="5">
    <source>
        <dbReference type="ARBA" id="ARBA00001954"/>
    </source>
</evidence>
<evidence type="ECO:0000256" key="9">
    <source>
        <dbReference type="ARBA" id="ARBA00023235"/>
    </source>
</evidence>
<dbReference type="GO" id="GO:0006098">
    <property type="term" value="P:pentose-phosphate shunt"/>
    <property type="evidence" value="ECO:0007669"/>
    <property type="project" value="InterPro"/>
</dbReference>
<dbReference type="PANTHER" id="PTHR11749">
    <property type="entry name" value="RIBULOSE-5-PHOSPHATE-3-EPIMERASE"/>
    <property type="match status" value="1"/>
</dbReference>
<dbReference type="GO" id="GO:0046872">
    <property type="term" value="F:metal ion binding"/>
    <property type="evidence" value="ECO:0007669"/>
    <property type="project" value="UniProtKB-KW"/>
</dbReference>
<evidence type="ECO:0000256" key="4">
    <source>
        <dbReference type="ARBA" id="ARBA00001947"/>
    </source>
</evidence>
<dbReference type="Pfam" id="PF00834">
    <property type="entry name" value="Ribul_P_3_epim"/>
    <property type="match status" value="1"/>
</dbReference>
<dbReference type="FunFam" id="3.20.20.70:FF:000004">
    <property type="entry name" value="Ribulose-phosphate 3-epimerase"/>
    <property type="match status" value="1"/>
</dbReference>
<dbReference type="GO" id="GO:0005975">
    <property type="term" value="P:carbohydrate metabolic process"/>
    <property type="evidence" value="ECO:0007669"/>
    <property type="project" value="InterPro"/>
</dbReference>
<dbReference type="PIRSF" id="PIRSF001461">
    <property type="entry name" value="RPE"/>
    <property type="match status" value="1"/>
</dbReference>
<comment type="catalytic activity">
    <reaction evidence="1">
        <text>D-ribulose 5-phosphate = D-xylulose 5-phosphate</text>
        <dbReference type="Rhea" id="RHEA:13677"/>
        <dbReference type="ChEBI" id="CHEBI:57737"/>
        <dbReference type="ChEBI" id="CHEBI:58121"/>
        <dbReference type="EC" id="5.1.3.1"/>
    </reaction>
</comment>
<evidence type="ECO:0000256" key="6">
    <source>
        <dbReference type="ARBA" id="ARBA00009541"/>
    </source>
</evidence>
<dbReference type="GO" id="GO:0004750">
    <property type="term" value="F:D-ribulose-phosphate 3-epimerase activity"/>
    <property type="evidence" value="ECO:0007669"/>
    <property type="project" value="UniProtKB-EC"/>
</dbReference>